<feature type="transmembrane region" description="Helical" evidence="5">
    <location>
        <begin position="124"/>
        <end position="145"/>
    </location>
</feature>
<feature type="transmembrane region" description="Helical" evidence="5">
    <location>
        <begin position="257"/>
        <end position="276"/>
    </location>
</feature>
<evidence type="ECO:0000256" key="2">
    <source>
        <dbReference type="ARBA" id="ARBA00022692"/>
    </source>
</evidence>
<organism evidence="8 9">
    <name type="scientific">Cucurbita maxima</name>
    <name type="common">Pumpkin</name>
    <name type="synonym">Winter squash</name>
    <dbReference type="NCBI Taxonomy" id="3661"/>
    <lineage>
        <taxon>Eukaryota</taxon>
        <taxon>Viridiplantae</taxon>
        <taxon>Streptophyta</taxon>
        <taxon>Embryophyta</taxon>
        <taxon>Tracheophyta</taxon>
        <taxon>Spermatophyta</taxon>
        <taxon>Magnoliopsida</taxon>
        <taxon>eudicotyledons</taxon>
        <taxon>Gunneridae</taxon>
        <taxon>Pentapetalae</taxon>
        <taxon>rosids</taxon>
        <taxon>fabids</taxon>
        <taxon>Cucurbitales</taxon>
        <taxon>Cucurbitaceae</taxon>
        <taxon>Cucurbiteae</taxon>
        <taxon>Cucurbita</taxon>
    </lineage>
</organism>
<evidence type="ECO:0000313" key="9">
    <source>
        <dbReference type="RefSeq" id="XP_023000025.1"/>
    </source>
</evidence>
<dbReference type="SUPFAM" id="SSF103473">
    <property type="entry name" value="MFS general substrate transporter"/>
    <property type="match status" value="1"/>
</dbReference>
<feature type="transmembrane region" description="Helical" evidence="5">
    <location>
        <begin position="157"/>
        <end position="175"/>
    </location>
</feature>
<dbReference type="Pfam" id="PF23262">
    <property type="entry name" value="NFD4_C"/>
    <property type="match status" value="1"/>
</dbReference>
<keyword evidence="2 5" id="KW-0812">Transmembrane</keyword>
<dbReference type="Proteomes" id="UP000504608">
    <property type="component" value="Unplaced"/>
</dbReference>
<dbReference type="PANTHER" id="PTHR21576">
    <property type="entry name" value="UNCHARACTERIZED NODULIN-LIKE PROTEIN"/>
    <property type="match status" value="1"/>
</dbReference>
<dbReference type="InterPro" id="IPR056555">
    <property type="entry name" value="NFD4_C"/>
</dbReference>
<gene>
    <name evidence="9" type="primary">LOC111494334</name>
</gene>
<sequence>MKIKHRKPQNFPHLPVTKQRRMMNQPGKWVALMAAIWIQAFTGTNFDFPSYSSNLKAALGMSQVELNYLAVASDVGKAFGWCSGIALLYFPSWVVMLMAASMGFLGYGLQWLLLQGIVSLPYSMVYLLCLLAGCSICWFNTICYVSCIQKFPANRALALSLIVSFNGVSAALYTLMTNAVDPNDASLYLLLNALVPLIISVVAFFPILHQPPAQPSSADATRNDSLTFICLYITAVITGLYLITFNSTPSSKYGAQILLAGAFALLLVPLCLPGIWSTHKWLFRIASTGLSSVLHFRFNLVNHELQQELINVESERSGTKVITPCDYKEKESISRKMMGKENLTVLEEEHSAKMLVRRLDFWLYFVAYFCGGTIGLVYSNNLGQISQSLGYSSLTSSLVTLYSSCSFFGRLISAGPDFMREYVVAANGKVHFARTGWLALALVPNPIAFILLAASGSEIALQIGTGLIGLSSGFMFSASVSITSELFGPNSSGVNHNILITNIPLGSFLYGVLAAVSYDSTAGSSNQTAATLGDVVVCIGRKCYLQTFIWWACISIVGLASCFLLFRRTKPAYDRHYESNPSKTQPF</sequence>
<feature type="transmembrane region" description="Helical" evidence="5">
    <location>
        <begin position="459"/>
        <end position="478"/>
    </location>
</feature>
<feature type="transmembrane region" description="Helical" evidence="5">
    <location>
        <begin position="432"/>
        <end position="453"/>
    </location>
</feature>
<proteinExistence type="predicted"/>
<reference evidence="9" key="1">
    <citation type="submission" date="2025-08" db="UniProtKB">
        <authorList>
            <consortium name="RefSeq"/>
        </authorList>
    </citation>
    <scope>IDENTIFICATION</scope>
    <source>
        <tissue evidence="9">Young leaves</tissue>
    </source>
</reference>
<dbReference type="AlphaFoldDB" id="A0A6J1KH74"/>
<evidence type="ECO:0000259" key="7">
    <source>
        <dbReference type="Pfam" id="PF23262"/>
    </source>
</evidence>
<feature type="transmembrane region" description="Helical" evidence="5">
    <location>
        <begin position="391"/>
        <end position="412"/>
    </location>
</feature>
<evidence type="ECO:0000313" key="8">
    <source>
        <dbReference type="Proteomes" id="UP000504608"/>
    </source>
</evidence>
<dbReference type="GO" id="GO:0016020">
    <property type="term" value="C:membrane"/>
    <property type="evidence" value="ECO:0007669"/>
    <property type="project" value="UniProtKB-SubCell"/>
</dbReference>
<dbReference type="InterPro" id="IPR010658">
    <property type="entry name" value="Nodulin-like"/>
</dbReference>
<dbReference type="GeneID" id="111494334"/>
<comment type="subcellular location">
    <subcellularLocation>
        <location evidence="1">Membrane</location>
        <topology evidence="1">Multi-pass membrane protein</topology>
    </subcellularLocation>
</comment>
<dbReference type="Pfam" id="PF06813">
    <property type="entry name" value="Nodulin-like"/>
    <property type="match status" value="1"/>
</dbReference>
<keyword evidence="3 5" id="KW-1133">Transmembrane helix</keyword>
<feature type="domain" description="Nodulin-like" evidence="6">
    <location>
        <begin position="28"/>
        <end position="273"/>
    </location>
</feature>
<evidence type="ECO:0000256" key="3">
    <source>
        <dbReference type="ARBA" id="ARBA00022989"/>
    </source>
</evidence>
<feature type="transmembrane region" description="Helical" evidence="5">
    <location>
        <begin position="226"/>
        <end position="245"/>
    </location>
</feature>
<dbReference type="InterPro" id="IPR036259">
    <property type="entry name" value="MFS_trans_sf"/>
</dbReference>
<protein>
    <submittedName>
        <fullName evidence="9">Protein NUCLEAR FUSION DEFECTIVE 4-like isoform X1</fullName>
    </submittedName>
</protein>
<evidence type="ECO:0000256" key="5">
    <source>
        <dbReference type="SAM" id="Phobius"/>
    </source>
</evidence>
<dbReference type="RefSeq" id="XP_023000025.1">
    <property type="nucleotide sequence ID" value="XM_023144257.1"/>
</dbReference>
<keyword evidence="4 5" id="KW-0472">Membrane</keyword>
<name>A0A6J1KH74_CUCMA</name>
<feature type="domain" description="NFD4 C-terminal" evidence="7">
    <location>
        <begin position="348"/>
        <end position="570"/>
    </location>
</feature>
<dbReference type="OrthoDB" id="410267at2759"/>
<evidence type="ECO:0000256" key="4">
    <source>
        <dbReference type="ARBA" id="ARBA00023136"/>
    </source>
</evidence>
<evidence type="ECO:0000256" key="1">
    <source>
        <dbReference type="ARBA" id="ARBA00004141"/>
    </source>
</evidence>
<dbReference type="PANTHER" id="PTHR21576:SF134">
    <property type="entry name" value="NODULIN-LIKE DOMAIN-CONTAINING PROTEIN"/>
    <property type="match status" value="1"/>
</dbReference>
<dbReference type="Gene3D" id="1.20.1250.20">
    <property type="entry name" value="MFS general substrate transporter like domains"/>
    <property type="match status" value="1"/>
</dbReference>
<dbReference type="KEGG" id="cmax:111494334"/>
<feature type="transmembrane region" description="Helical" evidence="5">
    <location>
        <begin position="187"/>
        <end position="205"/>
    </location>
</feature>
<feature type="transmembrane region" description="Helical" evidence="5">
    <location>
        <begin position="499"/>
        <end position="518"/>
    </location>
</feature>
<keyword evidence="8" id="KW-1185">Reference proteome</keyword>
<feature type="transmembrane region" description="Helical" evidence="5">
    <location>
        <begin position="548"/>
        <end position="566"/>
    </location>
</feature>
<accession>A0A6J1KH74</accession>
<evidence type="ECO:0000259" key="6">
    <source>
        <dbReference type="Pfam" id="PF06813"/>
    </source>
</evidence>
<feature type="transmembrane region" description="Helical" evidence="5">
    <location>
        <begin position="361"/>
        <end position="379"/>
    </location>
</feature>